<proteinExistence type="predicted"/>
<dbReference type="HOGENOM" id="CLU_020027_1_0_9"/>
<evidence type="ECO:0000259" key="2">
    <source>
        <dbReference type="Pfam" id="PF00144"/>
    </source>
</evidence>
<sequence length="336" mass="37787">MNDLFEKTLALMEQQRLAGVYSGYIGSFLEHGHFQRKVSGWAATVPNKEKLTADYLFDVASLTKVIGTTSVILRLLDRHELQLDDPVIRFLPQYADKRVTIRHLLTHTSDIQTWIEHRDQLAADELKKAYLQQQASSKIGQRVSYTDTGFILLGLLLEAIYQAPLADIFQKEVFEPLGMIHTSLGSPKGSLVVPTEQINGQVLRGTVHDPKARILGEHAGNAGLFSNVADLEAFVWMYAHGGEGYISREVLQATQQDQTPNRKGKRGIGWQLVGPTHTMLFHTGYTGTFLLIDCDQQSGLIFLSNRVHPIDERQAYITHRDQLVACYLSEKEKSEE</sequence>
<dbReference type="GO" id="GO:0008800">
    <property type="term" value="F:beta-lactamase activity"/>
    <property type="evidence" value="ECO:0007669"/>
    <property type="project" value="UniProtKB-EC"/>
</dbReference>
<accession>E6LII1</accession>
<keyword evidence="4" id="KW-1185">Reference proteome</keyword>
<reference evidence="3 4" key="1">
    <citation type="submission" date="2010-12" db="EMBL/GenBank/DDBJ databases">
        <authorList>
            <person name="Muzny D."/>
            <person name="Qin X."/>
            <person name="Deng J."/>
            <person name="Jiang H."/>
            <person name="Liu Y."/>
            <person name="Qu J."/>
            <person name="Song X.-Z."/>
            <person name="Zhang L."/>
            <person name="Thornton R."/>
            <person name="Coyle M."/>
            <person name="Francisco L."/>
            <person name="Jackson L."/>
            <person name="Javaid M."/>
            <person name="Korchina V."/>
            <person name="Kovar C."/>
            <person name="Mata R."/>
            <person name="Mathew T."/>
            <person name="Ngo R."/>
            <person name="Nguyen L."/>
            <person name="Nguyen N."/>
            <person name="Okwuonu G."/>
            <person name="Ongeri F."/>
            <person name="Pham C."/>
            <person name="Simmons D."/>
            <person name="Wilczek-Boney K."/>
            <person name="Hale W."/>
            <person name="Jakkamsetti A."/>
            <person name="Pham P."/>
            <person name="Ruth R."/>
            <person name="San Lucas F."/>
            <person name="Warren J."/>
            <person name="Zhang J."/>
            <person name="Zhao Z."/>
            <person name="Zhou C."/>
            <person name="Zhu D."/>
            <person name="Lee S."/>
            <person name="Bess C."/>
            <person name="Blankenburg K."/>
            <person name="Forbes L."/>
            <person name="Fu Q."/>
            <person name="Gubbala S."/>
            <person name="Hirani K."/>
            <person name="Jayaseelan J.C."/>
            <person name="Lara F."/>
            <person name="Munidasa M."/>
            <person name="Palculict T."/>
            <person name="Patil S."/>
            <person name="Pu L.-L."/>
            <person name="Saada N."/>
            <person name="Tang L."/>
            <person name="Weissenberger G."/>
            <person name="Zhu Y."/>
            <person name="Hemphill L."/>
            <person name="Shang Y."/>
            <person name="Youmans B."/>
            <person name="Ayvaz T."/>
            <person name="Ross M."/>
            <person name="Santibanez J."/>
            <person name="Aqrawi P."/>
            <person name="Gross S."/>
            <person name="Joshi V."/>
            <person name="Fowler G."/>
            <person name="Nazareth L."/>
            <person name="Reid J."/>
            <person name="Worley K."/>
            <person name="Petrosino J."/>
            <person name="Highlander S."/>
            <person name="Gibbs R."/>
        </authorList>
    </citation>
    <scope>NUCLEOTIDE SEQUENCE [LARGE SCALE GENOMIC DNA]</scope>
    <source>
        <strain evidence="4">DSM 15952 / CCUG 50447 / LMG 22039 / TP 1.5</strain>
    </source>
</reference>
<dbReference type="InterPro" id="IPR012338">
    <property type="entry name" value="Beta-lactam/transpept-like"/>
</dbReference>
<dbReference type="RefSeq" id="WP_007209182.1">
    <property type="nucleotide sequence ID" value="NZ_GL622241.1"/>
</dbReference>
<keyword evidence="1 3" id="KW-0378">Hydrolase</keyword>
<dbReference type="Pfam" id="PF00144">
    <property type="entry name" value="Beta-lactamase"/>
    <property type="match status" value="1"/>
</dbReference>
<evidence type="ECO:0000313" key="4">
    <source>
        <dbReference type="Proteomes" id="UP000010296"/>
    </source>
</evidence>
<feature type="domain" description="Beta-lactamase-related" evidence="2">
    <location>
        <begin position="40"/>
        <end position="320"/>
    </location>
</feature>
<dbReference type="SUPFAM" id="SSF56601">
    <property type="entry name" value="beta-lactamase/transpeptidase-like"/>
    <property type="match status" value="1"/>
</dbReference>
<dbReference type="GeneID" id="302704881"/>
<evidence type="ECO:0000313" key="3">
    <source>
        <dbReference type="EMBL" id="EFU73056.1"/>
    </source>
</evidence>
<dbReference type="InterPro" id="IPR001466">
    <property type="entry name" value="Beta-lactam-related"/>
</dbReference>
<dbReference type="InterPro" id="IPR050789">
    <property type="entry name" value="Diverse_Enzym_Activities"/>
</dbReference>
<dbReference type="PANTHER" id="PTHR43283">
    <property type="entry name" value="BETA-LACTAMASE-RELATED"/>
    <property type="match status" value="1"/>
</dbReference>
<dbReference type="AlphaFoldDB" id="E6LII1"/>
<dbReference type="STRING" id="888064.HMPREF9088_2171"/>
<dbReference type="eggNOG" id="COG1680">
    <property type="taxonomic scope" value="Bacteria"/>
</dbReference>
<dbReference type="Gene3D" id="3.40.710.10">
    <property type="entry name" value="DD-peptidase/beta-lactamase superfamily"/>
    <property type="match status" value="1"/>
</dbReference>
<dbReference type="EC" id="3.5.2.6" evidence="3"/>
<gene>
    <name evidence="3" type="ORF">HMPREF9088_2171</name>
</gene>
<dbReference type="EMBL" id="AEPV01000086">
    <property type="protein sequence ID" value="EFU73056.1"/>
    <property type="molecule type" value="Genomic_DNA"/>
</dbReference>
<organism evidence="3 4">
    <name type="scientific">Enterococcus italicus (strain DSM 15952 / CCUG 50447 / LMG 22039 / TP 1.5)</name>
    <dbReference type="NCBI Taxonomy" id="888064"/>
    <lineage>
        <taxon>Bacteria</taxon>
        <taxon>Bacillati</taxon>
        <taxon>Bacillota</taxon>
        <taxon>Bacilli</taxon>
        <taxon>Lactobacillales</taxon>
        <taxon>Enterococcaceae</taxon>
        <taxon>Enterococcus</taxon>
    </lineage>
</organism>
<evidence type="ECO:0000256" key="1">
    <source>
        <dbReference type="ARBA" id="ARBA00022801"/>
    </source>
</evidence>
<dbReference type="Proteomes" id="UP000010296">
    <property type="component" value="Unassembled WGS sequence"/>
</dbReference>
<comment type="caution">
    <text evidence="3">The sequence shown here is derived from an EMBL/GenBank/DDBJ whole genome shotgun (WGS) entry which is preliminary data.</text>
</comment>
<protein>
    <submittedName>
        <fullName evidence="3">Beta-lactamase</fullName>
        <ecNumber evidence="3">3.5.2.6</ecNumber>
    </submittedName>
</protein>
<dbReference type="PANTHER" id="PTHR43283:SF11">
    <property type="entry name" value="BETA-LACTAMASE-RELATED DOMAIN-CONTAINING PROTEIN"/>
    <property type="match status" value="1"/>
</dbReference>
<name>E6LII1_ENTI1</name>